<gene>
    <name evidence="1" type="ORF">CCHL11_09163</name>
</gene>
<evidence type="ECO:0000313" key="1">
    <source>
        <dbReference type="EMBL" id="OLN97699.1"/>
    </source>
</evidence>
<dbReference type="OrthoDB" id="4801410at2759"/>
<keyword evidence="2" id="KW-1185">Reference proteome</keyword>
<name>A0A1Q8S8D2_9PEZI</name>
<reference evidence="1 2" key="1">
    <citation type="submission" date="2016-11" db="EMBL/GenBank/DDBJ databases">
        <title>Draft Genome Assembly of Colletotrichum chlorophyti a pathogen of herbaceous plants.</title>
        <authorList>
            <person name="Gan P."/>
            <person name="Narusaka M."/>
            <person name="Tsushima A."/>
            <person name="Narusaka Y."/>
            <person name="Takano Y."/>
            <person name="Shirasu K."/>
        </authorList>
    </citation>
    <scope>NUCLEOTIDE SEQUENCE [LARGE SCALE GENOMIC DNA]</scope>
    <source>
        <strain evidence="1 2">NTL11</strain>
    </source>
</reference>
<protein>
    <submittedName>
        <fullName evidence="1">Uncharacterized protein</fullName>
    </submittedName>
</protein>
<dbReference type="AlphaFoldDB" id="A0A1Q8S8D2"/>
<dbReference type="EMBL" id="MPGH01000006">
    <property type="protein sequence ID" value="OLN97699.1"/>
    <property type="molecule type" value="Genomic_DNA"/>
</dbReference>
<accession>A0A1Q8S8D2</accession>
<evidence type="ECO:0000313" key="2">
    <source>
        <dbReference type="Proteomes" id="UP000186583"/>
    </source>
</evidence>
<organism evidence="1 2">
    <name type="scientific">Colletotrichum chlorophyti</name>
    <dbReference type="NCBI Taxonomy" id="708187"/>
    <lineage>
        <taxon>Eukaryota</taxon>
        <taxon>Fungi</taxon>
        <taxon>Dikarya</taxon>
        <taxon>Ascomycota</taxon>
        <taxon>Pezizomycotina</taxon>
        <taxon>Sordariomycetes</taxon>
        <taxon>Hypocreomycetidae</taxon>
        <taxon>Glomerellales</taxon>
        <taxon>Glomerellaceae</taxon>
        <taxon>Colletotrichum</taxon>
    </lineage>
</organism>
<dbReference type="Proteomes" id="UP000186583">
    <property type="component" value="Unassembled WGS sequence"/>
</dbReference>
<sequence>MTALLATYRESGLWDACDPKHRACYTGQPCSVTGEKLCPRISFLAKHQHAYGDCSAWSGPEHTYCVAPSGPERHWLFPSCPACGVLTEVRGLILIHRRMLDECALDEGFTQVDIGYVQNSLEGYIRAYKVRRAMHFQELQNKGEAVYDLEMKYAGGNIRVRTWVIARLIARQGLWWKHMVKQVLKAVDWLFS</sequence>
<proteinExistence type="predicted"/>
<comment type="caution">
    <text evidence="1">The sequence shown here is derived from an EMBL/GenBank/DDBJ whole genome shotgun (WGS) entry which is preliminary data.</text>
</comment>